<keyword evidence="5 7" id="KW-0472">Membrane</keyword>
<feature type="transmembrane region" description="Helical" evidence="7">
    <location>
        <begin position="36"/>
        <end position="54"/>
    </location>
</feature>
<dbReference type="InterPro" id="IPR006904">
    <property type="entry name" value="DUF716"/>
</dbReference>
<dbReference type="GO" id="GO:0016020">
    <property type="term" value="C:membrane"/>
    <property type="evidence" value="ECO:0007669"/>
    <property type="project" value="UniProtKB-SubCell"/>
</dbReference>
<dbReference type="PANTHER" id="PTHR46285">
    <property type="entry name" value="PROTEINASE INHIBITOR I4, SERPIN (DUF716)-RELATED"/>
    <property type="match status" value="1"/>
</dbReference>
<accession>A0A7J6WG61</accession>
<evidence type="ECO:0000256" key="1">
    <source>
        <dbReference type="ARBA" id="ARBA00004141"/>
    </source>
</evidence>
<comment type="caution">
    <text evidence="8">The sequence shown here is derived from an EMBL/GenBank/DDBJ whole genome shotgun (WGS) entry which is preliminary data.</text>
</comment>
<evidence type="ECO:0000256" key="4">
    <source>
        <dbReference type="ARBA" id="ARBA00022989"/>
    </source>
</evidence>
<evidence type="ECO:0000256" key="2">
    <source>
        <dbReference type="ARBA" id="ARBA00006948"/>
    </source>
</evidence>
<feature type="region of interest" description="Disordered" evidence="6">
    <location>
        <begin position="97"/>
        <end position="117"/>
    </location>
</feature>
<dbReference type="Pfam" id="PF04819">
    <property type="entry name" value="DUF716"/>
    <property type="match status" value="1"/>
</dbReference>
<dbReference type="AlphaFoldDB" id="A0A7J6WG61"/>
<comment type="similarity">
    <text evidence="2">Belongs to the TMEM45 family.</text>
</comment>
<keyword evidence="4 7" id="KW-1133">Transmembrane helix</keyword>
<protein>
    <submittedName>
        <fullName evidence="8">Plant viral-response family protein</fullName>
    </submittedName>
</protein>
<dbReference type="EMBL" id="JABWDY010017862">
    <property type="protein sequence ID" value="KAF5195082.1"/>
    <property type="molecule type" value="Genomic_DNA"/>
</dbReference>
<dbReference type="PANTHER" id="PTHR46285:SF7">
    <property type="entry name" value="OS06G0238900 PROTEIN"/>
    <property type="match status" value="1"/>
</dbReference>
<evidence type="ECO:0000256" key="5">
    <source>
        <dbReference type="ARBA" id="ARBA00023136"/>
    </source>
</evidence>
<gene>
    <name evidence="8" type="ORF">FRX31_015332</name>
</gene>
<evidence type="ECO:0000256" key="3">
    <source>
        <dbReference type="ARBA" id="ARBA00022692"/>
    </source>
</evidence>
<evidence type="ECO:0000313" key="9">
    <source>
        <dbReference type="Proteomes" id="UP000554482"/>
    </source>
</evidence>
<keyword evidence="9" id="KW-1185">Reference proteome</keyword>
<evidence type="ECO:0000313" key="8">
    <source>
        <dbReference type="EMBL" id="KAF5195082.1"/>
    </source>
</evidence>
<dbReference type="Proteomes" id="UP000554482">
    <property type="component" value="Unassembled WGS sequence"/>
</dbReference>
<organism evidence="8 9">
    <name type="scientific">Thalictrum thalictroides</name>
    <name type="common">Rue-anemone</name>
    <name type="synonym">Anemone thalictroides</name>
    <dbReference type="NCBI Taxonomy" id="46969"/>
    <lineage>
        <taxon>Eukaryota</taxon>
        <taxon>Viridiplantae</taxon>
        <taxon>Streptophyta</taxon>
        <taxon>Embryophyta</taxon>
        <taxon>Tracheophyta</taxon>
        <taxon>Spermatophyta</taxon>
        <taxon>Magnoliopsida</taxon>
        <taxon>Ranunculales</taxon>
        <taxon>Ranunculaceae</taxon>
        <taxon>Thalictroideae</taxon>
        <taxon>Thalictrum</taxon>
    </lineage>
</organism>
<dbReference type="OrthoDB" id="551896at2759"/>
<keyword evidence="3 7" id="KW-0812">Transmembrane</keyword>
<sequence length="117" mass="13015">MAQGCSLIEKSRGNYTVLCEGHMATHRSKAIATLQFNVHLSFLVVLITGVYSIVANKFELPGEYLNYKPLNADLQQLNEQTQFALDSDDEAVEEENALKPKEIQFQPKSGVNGFGDH</sequence>
<reference evidence="8 9" key="1">
    <citation type="submission" date="2020-06" db="EMBL/GenBank/DDBJ databases">
        <title>Transcriptomic and genomic resources for Thalictrum thalictroides and T. hernandezii: Facilitating candidate gene discovery in an emerging model plant lineage.</title>
        <authorList>
            <person name="Arias T."/>
            <person name="Riano-Pachon D.M."/>
            <person name="Di Stilio V.S."/>
        </authorList>
    </citation>
    <scope>NUCLEOTIDE SEQUENCE [LARGE SCALE GENOMIC DNA]</scope>
    <source>
        <strain evidence="9">cv. WT478/WT964</strain>
        <tissue evidence="8">Leaves</tissue>
    </source>
</reference>
<proteinExistence type="inferred from homology"/>
<evidence type="ECO:0000256" key="6">
    <source>
        <dbReference type="SAM" id="MobiDB-lite"/>
    </source>
</evidence>
<name>A0A7J6WG61_THATH</name>
<comment type="subcellular location">
    <subcellularLocation>
        <location evidence="1">Membrane</location>
        <topology evidence="1">Multi-pass membrane protein</topology>
    </subcellularLocation>
</comment>
<evidence type="ECO:0000256" key="7">
    <source>
        <dbReference type="SAM" id="Phobius"/>
    </source>
</evidence>